<dbReference type="SUPFAM" id="SSF54593">
    <property type="entry name" value="Glyoxalase/Bleomycin resistance protein/Dihydroxybiphenyl dioxygenase"/>
    <property type="match status" value="1"/>
</dbReference>
<dbReference type="RefSeq" id="WP_013386909.1">
    <property type="nucleotide sequence ID" value="NC_014632.1"/>
</dbReference>
<evidence type="ECO:0000313" key="1">
    <source>
        <dbReference type="EMBL" id="ADO82239.1"/>
    </source>
</evidence>
<dbReference type="KEGG" id="ipo:Ilyop_0451"/>
<organism evidence="1 2">
    <name type="scientific">Ilyobacter polytropus (strain ATCC 51220 / DSM 2926 / LMG 16218 / CuHBu1)</name>
    <dbReference type="NCBI Taxonomy" id="572544"/>
    <lineage>
        <taxon>Bacteria</taxon>
        <taxon>Fusobacteriati</taxon>
        <taxon>Fusobacteriota</taxon>
        <taxon>Fusobacteriia</taxon>
        <taxon>Fusobacteriales</taxon>
        <taxon>Fusobacteriaceae</taxon>
        <taxon>Ilyobacter</taxon>
    </lineage>
</organism>
<proteinExistence type="predicted"/>
<dbReference type="OrthoDB" id="88331at2"/>
<gene>
    <name evidence="1" type="ordered locus">Ilyop_0451</name>
</gene>
<evidence type="ECO:0008006" key="3">
    <source>
        <dbReference type="Google" id="ProtNLM"/>
    </source>
</evidence>
<dbReference type="eggNOG" id="ENOG5032SDB">
    <property type="taxonomic scope" value="Bacteria"/>
</dbReference>
<sequence length="104" mass="11957">MEILHVGVITNVPVDGEAYNDGLKVHLTDPENHPFKYEFLRFEDGSPLHKRIQTEPHIAIKVDSIEEEVSKATEILSEEMDCGGMFIRFADIDGFIFEFTEFRN</sequence>
<evidence type="ECO:0000313" key="2">
    <source>
        <dbReference type="Proteomes" id="UP000006875"/>
    </source>
</evidence>
<dbReference type="InterPro" id="IPR029068">
    <property type="entry name" value="Glyas_Bleomycin-R_OHBP_Dase"/>
</dbReference>
<dbReference type="AlphaFoldDB" id="E3HB88"/>
<protein>
    <recommendedName>
        <fullName evidence="3">VOC domain-containing protein</fullName>
    </recommendedName>
</protein>
<dbReference type="STRING" id="572544.Ilyop_0451"/>
<dbReference type="Proteomes" id="UP000006875">
    <property type="component" value="Chromosome"/>
</dbReference>
<keyword evidence="2" id="KW-1185">Reference proteome</keyword>
<reference evidence="1 2" key="1">
    <citation type="journal article" date="2010" name="Stand. Genomic Sci.">
        <title>Complete genome sequence of Ilyobacter polytropus type strain (CuHbu1).</title>
        <authorList>
            <person name="Sikorski J."/>
            <person name="Chertkov O."/>
            <person name="Lapidus A."/>
            <person name="Nolan M."/>
            <person name="Lucas S."/>
            <person name="Del Rio T.G."/>
            <person name="Tice H."/>
            <person name="Cheng J.F."/>
            <person name="Tapia R."/>
            <person name="Han C."/>
            <person name="Goodwin L."/>
            <person name="Pitluck S."/>
            <person name="Liolios K."/>
            <person name="Ivanova N."/>
            <person name="Mavromatis K."/>
            <person name="Mikhailova N."/>
            <person name="Pati A."/>
            <person name="Chen A."/>
            <person name="Palaniappan K."/>
            <person name="Land M."/>
            <person name="Hauser L."/>
            <person name="Chang Y.J."/>
            <person name="Jeffries C.D."/>
            <person name="Brambilla E."/>
            <person name="Yasawong M."/>
            <person name="Rohde M."/>
            <person name="Pukall R."/>
            <person name="Spring S."/>
            <person name="Goker M."/>
            <person name="Woyke T."/>
            <person name="Bristow J."/>
            <person name="Eisen J.A."/>
            <person name="Markowitz V."/>
            <person name="Hugenholtz P."/>
            <person name="Kyrpides N.C."/>
            <person name="Klenk H.P."/>
        </authorList>
    </citation>
    <scope>NUCLEOTIDE SEQUENCE [LARGE SCALE GENOMIC DNA]</scope>
    <source>
        <strain evidence="2">ATCC 51220 / DSM 2926 / LMG 16218 / CuHBu1</strain>
    </source>
</reference>
<dbReference type="EMBL" id="CP002281">
    <property type="protein sequence ID" value="ADO82239.1"/>
    <property type="molecule type" value="Genomic_DNA"/>
</dbReference>
<dbReference type="HOGENOM" id="CLU_139617_1_0_0"/>
<accession>E3HB88</accession>
<name>E3HB88_ILYPC</name>